<dbReference type="PANTHER" id="PTHR39175">
    <property type="entry name" value="FAMILY PROTEIN, PUTATIVE (AFU_ORTHOLOGUE AFUA_3G15060)-RELATED"/>
    <property type="match status" value="1"/>
</dbReference>
<dbReference type="InterPro" id="IPR004360">
    <property type="entry name" value="Glyas_Fos-R_dOase_dom"/>
</dbReference>
<sequence>MIMIRFKRTDHIAITIPKGKTGEARAFYGGILQLKEIPGKHPNWATWFELGDIELHVVEEEGAHGLSARHAAFEVTDLEGAKAFLSAKGIDITYSSKITGRERFFFRDPFGNRIELLEYEA</sequence>
<evidence type="ECO:0000313" key="2">
    <source>
        <dbReference type="EMBL" id="GEP96686.1"/>
    </source>
</evidence>
<dbReference type="AlphaFoldDB" id="A0A512RLW9"/>
<evidence type="ECO:0000259" key="1">
    <source>
        <dbReference type="PROSITE" id="PS51819"/>
    </source>
</evidence>
<dbReference type="EMBL" id="BKAU01000002">
    <property type="protein sequence ID" value="GEP96686.1"/>
    <property type="molecule type" value="Genomic_DNA"/>
</dbReference>
<keyword evidence="3" id="KW-1185">Reference proteome</keyword>
<dbReference type="PANTHER" id="PTHR39175:SF1">
    <property type="entry name" value="FAMILY PROTEIN, PUTATIVE (AFU_ORTHOLOGUE AFUA_3G15060)-RELATED"/>
    <property type="match status" value="1"/>
</dbReference>
<dbReference type="Pfam" id="PF00903">
    <property type="entry name" value="Glyoxalase"/>
    <property type="match status" value="1"/>
</dbReference>
<reference evidence="2 3" key="1">
    <citation type="submission" date="2019-07" db="EMBL/GenBank/DDBJ databases">
        <title>Whole genome shotgun sequence of Chitinophaga cymbidii NBRC 109752.</title>
        <authorList>
            <person name="Hosoyama A."/>
            <person name="Uohara A."/>
            <person name="Ohji S."/>
            <person name="Ichikawa N."/>
        </authorList>
    </citation>
    <scope>NUCLEOTIDE SEQUENCE [LARGE SCALE GENOMIC DNA]</scope>
    <source>
        <strain evidence="2 3">NBRC 109752</strain>
    </source>
</reference>
<proteinExistence type="predicted"/>
<feature type="domain" description="VOC" evidence="1">
    <location>
        <begin position="8"/>
        <end position="119"/>
    </location>
</feature>
<dbReference type="SUPFAM" id="SSF54593">
    <property type="entry name" value="Glyoxalase/Bleomycin resistance protein/Dihydroxybiphenyl dioxygenase"/>
    <property type="match status" value="1"/>
</dbReference>
<accession>A0A512RLW9</accession>
<comment type="caution">
    <text evidence="2">The sequence shown here is derived from an EMBL/GenBank/DDBJ whole genome shotgun (WGS) entry which is preliminary data.</text>
</comment>
<name>A0A512RLW9_9BACT</name>
<dbReference type="Gene3D" id="3.10.180.10">
    <property type="entry name" value="2,3-Dihydroxybiphenyl 1,2-Dioxygenase, domain 1"/>
    <property type="match status" value="1"/>
</dbReference>
<protein>
    <submittedName>
        <fullName evidence="2">Glyoxalase</fullName>
    </submittedName>
</protein>
<dbReference type="InterPro" id="IPR029068">
    <property type="entry name" value="Glyas_Bleomycin-R_OHBP_Dase"/>
</dbReference>
<dbReference type="Proteomes" id="UP000321436">
    <property type="component" value="Unassembled WGS sequence"/>
</dbReference>
<dbReference type="InterPro" id="IPR037523">
    <property type="entry name" value="VOC_core"/>
</dbReference>
<organism evidence="2 3">
    <name type="scientific">Chitinophaga cymbidii</name>
    <dbReference type="NCBI Taxonomy" id="1096750"/>
    <lineage>
        <taxon>Bacteria</taxon>
        <taxon>Pseudomonadati</taxon>
        <taxon>Bacteroidota</taxon>
        <taxon>Chitinophagia</taxon>
        <taxon>Chitinophagales</taxon>
        <taxon>Chitinophagaceae</taxon>
        <taxon>Chitinophaga</taxon>
    </lineage>
</organism>
<gene>
    <name evidence="2" type="ORF">CCY01nite_29460</name>
</gene>
<evidence type="ECO:0000313" key="3">
    <source>
        <dbReference type="Proteomes" id="UP000321436"/>
    </source>
</evidence>
<dbReference type="PROSITE" id="PS51819">
    <property type="entry name" value="VOC"/>
    <property type="match status" value="1"/>
</dbReference>